<proteinExistence type="predicted"/>
<accession>A0ABQ8S6C6</accession>
<protein>
    <recommendedName>
        <fullName evidence="3">Reverse transcriptase domain-containing protein</fullName>
    </recommendedName>
</protein>
<sequence>MLFSVDGIDDRRNDLFSEMRLRIRHRLPDICLTVEENLWKNQTRVSSRMFIDDVTILLAWVVEFASLRRERQCESISIRGLQESEIRHTITGAYEDAIRKVQDNREGLELNGLHQLLVYGDDVNMLGENPQTIRENTGILLEASKEIGLEVNPEKTKYMIMSRDENIVRSGHIKIGNVSFEESVYPFGKPEMSENIRGFDSQLNMAAPYKRFGEANISEIEFYECQAPMVKKNGLFNDARNCREHRETALTRSTCRRDSTIADHRTITCVVHAFNLSRRLSGFDFQSDIHIIPSRLHFVIIP</sequence>
<evidence type="ECO:0008006" key="3">
    <source>
        <dbReference type="Google" id="ProtNLM"/>
    </source>
</evidence>
<comment type="caution">
    <text evidence="1">The sequence shown here is derived from an EMBL/GenBank/DDBJ whole genome shotgun (WGS) entry which is preliminary data.</text>
</comment>
<gene>
    <name evidence="1" type="ORF">ANN_21642</name>
</gene>
<evidence type="ECO:0000313" key="1">
    <source>
        <dbReference type="EMBL" id="KAJ4429473.1"/>
    </source>
</evidence>
<dbReference type="EMBL" id="JAJSOF020000033">
    <property type="protein sequence ID" value="KAJ4429473.1"/>
    <property type="molecule type" value="Genomic_DNA"/>
</dbReference>
<evidence type="ECO:0000313" key="2">
    <source>
        <dbReference type="Proteomes" id="UP001148838"/>
    </source>
</evidence>
<name>A0ABQ8S6C6_PERAM</name>
<keyword evidence="2" id="KW-1185">Reference proteome</keyword>
<organism evidence="1 2">
    <name type="scientific">Periplaneta americana</name>
    <name type="common">American cockroach</name>
    <name type="synonym">Blatta americana</name>
    <dbReference type="NCBI Taxonomy" id="6978"/>
    <lineage>
        <taxon>Eukaryota</taxon>
        <taxon>Metazoa</taxon>
        <taxon>Ecdysozoa</taxon>
        <taxon>Arthropoda</taxon>
        <taxon>Hexapoda</taxon>
        <taxon>Insecta</taxon>
        <taxon>Pterygota</taxon>
        <taxon>Neoptera</taxon>
        <taxon>Polyneoptera</taxon>
        <taxon>Dictyoptera</taxon>
        <taxon>Blattodea</taxon>
        <taxon>Blattoidea</taxon>
        <taxon>Blattidae</taxon>
        <taxon>Blattinae</taxon>
        <taxon>Periplaneta</taxon>
    </lineage>
</organism>
<reference evidence="1 2" key="1">
    <citation type="journal article" date="2022" name="Allergy">
        <title>Genome assembly and annotation of Periplaneta americana reveal a comprehensive cockroach allergen profile.</title>
        <authorList>
            <person name="Wang L."/>
            <person name="Xiong Q."/>
            <person name="Saelim N."/>
            <person name="Wang L."/>
            <person name="Nong W."/>
            <person name="Wan A.T."/>
            <person name="Shi M."/>
            <person name="Liu X."/>
            <person name="Cao Q."/>
            <person name="Hui J.H.L."/>
            <person name="Sookrung N."/>
            <person name="Leung T.F."/>
            <person name="Tungtrongchitr A."/>
            <person name="Tsui S.K.W."/>
        </authorList>
    </citation>
    <scope>NUCLEOTIDE SEQUENCE [LARGE SCALE GENOMIC DNA]</scope>
    <source>
        <strain evidence="1">PWHHKU_190912</strain>
    </source>
</reference>
<dbReference type="Proteomes" id="UP001148838">
    <property type="component" value="Unassembled WGS sequence"/>
</dbReference>